<name>A0A5C3NN29_9APHY</name>
<dbReference type="InParanoid" id="A0A5C3NN29"/>
<gene>
    <name evidence="2" type="ORF">K466DRAFT_443812</name>
</gene>
<feature type="non-terminal residue" evidence="2">
    <location>
        <position position="465"/>
    </location>
</feature>
<evidence type="ECO:0000313" key="2">
    <source>
        <dbReference type="EMBL" id="TFK78069.1"/>
    </source>
</evidence>
<reference evidence="2 3" key="1">
    <citation type="journal article" date="2019" name="Nat. Ecol. Evol.">
        <title>Megaphylogeny resolves global patterns of mushroom evolution.</title>
        <authorList>
            <person name="Varga T."/>
            <person name="Krizsan K."/>
            <person name="Foldi C."/>
            <person name="Dima B."/>
            <person name="Sanchez-Garcia M."/>
            <person name="Sanchez-Ramirez S."/>
            <person name="Szollosi G.J."/>
            <person name="Szarkandi J.G."/>
            <person name="Papp V."/>
            <person name="Albert L."/>
            <person name="Andreopoulos W."/>
            <person name="Angelini C."/>
            <person name="Antonin V."/>
            <person name="Barry K.W."/>
            <person name="Bougher N.L."/>
            <person name="Buchanan P."/>
            <person name="Buyck B."/>
            <person name="Bense V."/>
            <person name="Catcheside P."/>
            <person name="Chovatia M."/>
            <person name="Cooper J."/>
            <person name="Damon W."/>
            <person name="Desjardin D."/>
            <person name="Finy P."/>
            <person name="Geml J."/>
            <person name="Haridas S."/>
            <person name="Hughes K."/>
            <person name="Justo A."/>
            <person name="Karasinski D."/>
            <person name="Kautmanova I."/>
            <person name="Kiss B."/>
            <person name="Kocsube S."/>
            <person name="Kotiranta H."/>
            <person name="LaButti K.M."/>
            <person name="Lechner B.E."/>
            <person name="Liimatainen K."/>
            <person name="Lipzen A."/>
            <person name="Lukacs Z."/>
            <person name="Mihaltcheva S."/>
            <person name="Morgado L.N."/>
            <person name="Niskanen T."/>
            <person name="Noordeloos M.E."/>
            <person name="Ohm R.A."/>
            <person name="Ortiz-Santana B."/>
            <person name="Ovrebo C."/>
            <person name="Racz N."/>
            <person name="Riley R."/>
            <person name="Savchenko A."/>
            <person name="Shiryaev A."/>
            <person name="Soop K."/>
            <person name="Spirin V."/>
            <person name="Szebenyi C."/>
            <person name="Tomsovsky M."/>
            <person name="Tulloss R.E."/>
            <person name="Uehling J."/>
            <person name="Grigoriev I.V."/>
            <person name="Vagvolgyi C."/>
            <person name="Papp T."/>
            <person name="Martin F.M."/>
            <person name="Miettinen O."/>
            <person name="Hibbett D.S."/>
            <person name="Nagy L.G."/>
        </authorList>
    </citation>
    <scope>NUCLEOTIDE SEQUENCE [LARGE SCALE GENOMIC DNA]</scope>
    <source>
        <strain evidence="2 3">HHB13444</strain>
    </source>
</reference>
<proteinExistence type="predicted"/>
<evidence type="ECO:0000256" key="1">
    <source>
        <dbReference type="SAM" id="MobiDB-lite"/>
    </source>
</evidence>
<organism evidence="2 3">
    <name type="scientific">Polyporus arcularius HHB13444</name>
    <dbReference type="NCBI Taxonomy" id="1314778"/>
    <lineage>
        <taxon>Eukaryota</taxon>
        <taxon>Fungi</taxon>
        <taxon>Dikarya</taxon>
        <taxon>Basidiomycota</taxon>
        <taxon>Agaricomycotina</taxon>
        <taxon>Agaricomycetes</taxon>
        <taxon>Polyporales</taxon>
        <taxon>Polyporaceae</taxon>
        <taxon>Polyporus</taxon>
    </lineage>
</organism>
<dbReference type="EMBL" id="ML212835">
    <property type="protein sequence ID" value="TFK78069.1"/>
    <property type="molecule type" value="Genomic_DNA"/>
</dbReference>
<feature type="region of interest" description="Disordered" evidence="1">
    <location>
        <begin position="340"/>
        <end position="382"/>
    </location>
</feature>
<dbReference type="Proteomes" id="UP000308197">
    <property type="component" value="Unassembled WGS sequence"/>
</dbReference>
<protein>
    <submittedName>
        <fullName evidence="2">Uncharacterized protein</fullName>
    </submittedName>
</protein>
<evidence type="ECO:0000313" key="3">
    <source>
        <dbReference type="Proteomes" id="UP000308197"/>
    </source>
</evidence>
<feature type="compositionally biased region" description="Low complexity" evidence="1">
    <location>
        <begin position="346"/>
        <end position="358"/>
    </location>
</feature>
<accession>A0A5C3NN29</accession>
<feature type="compositionally biased region" description="Basic residues" evidence="1">
    <location>
        <begin position="359"/>
        <end position="369"/>
    </location>
</feature>
<feature type="non-terminal residue" evidence="2">
    <location>
        <position position="1"/>
    </location>
</feature>
<sequence>GIVAAPGFSAKSTFTTPNADYVPKFAVAHSEITTFADGRWGYHEYSRWPQQFSRDDIHLVCIPRQPGRDWRGPAAILWRTFLVSDWKLAECGVPGVGRLKPDLAAQLDAAARAAFAEYDLIEEVPPECQRTARFLMLCVRHTLDRLRGSPAAPTIIISLAAHVQRLVLEFWGLLNWIRDVRDVVKNGEDYRTRPWDMLGAHTPDQSEAWRLHYAGIPVWLQQEISYELVVYEVVEPRTLPGDFSQVPSYPRLVLAKRDLSGALNMPGEWRRAMDAVVRRQLCISQLPRLLEDGDDEGPPTKRLREGAMFVSEGSSSLGPAAPVFFLQGDREARTIGHGLPAQPVATTSSQTSTPTQPSRRARARAKKKALTGVQPPPPPPQNLIPARQWYAIEHVQEYAVWSRALQQVSPLPQPRTSVKYYFAPPWMLDSLRGYPPDPKTGRYLHHWISIQMFCRMRLFDQTING</sequence>
<keyword evidence="3" id="KW-1185">Reference proteome</keyword>
<dbReference type="AlphaFoldDB" id="A0A5C3NN29"/>